<evidence type="ECO:0000256" key="3">
    <source>
        <dbReference type="ARBA" id="ARBA00007460"/>
    </source>
</evidence>
<evidence type="ECO:0000256" key="6">
    <source>
        <dbReference type="ARBA" id="ARBA00023054"/>
    </source>
</evidence>
<dbReference type="InterPro" id="IPR042541">
    <property type="entry name" value="BART_sf"/>
</dbReference>
<feature type="compositionally biased region" description="Low complexity" evidence="10">
    <location>
        <begin position="302"/>
        <end position="313"/>
    </location>
</feature>
<feature type="region of interest" description="Disordered" evidence="10">
    <location>
        <begin position="285"/>
        <end position="313"/>
    </location>
</feature>
<accession>A0A8T2NDP2</accession>
<evidence type="ECO:0000256" key="4">
    <source>
        <dbReference type="ARBA" id="ARBA00021815"/>
    </source>
</evidence>
<name>A0A8T2NDP2_9TELE</name>
<keyword evidence="5" id="KW-0963">Cytoplasm</keyword>
<comment type="caution">
    <text evidence="12">The sequence shown here is derived from an EMBL/GenBank/DDBJ whole genome shotgun (WGS) entry which is preliminary data.</text>
</comment>
<keyword evidence="8" id="KW-0966">Cell projection</keyword>
<feature type="compositionally biased region" description="Basic and acidic residues" evidence="10">
    <location>
        <begin position="285"/>
        <end position="300"/>
    </location>
</feature>
<dbReference type="Pfam" id="PF11527">
    <property type="entry name" value="ARL2_Bind_BART"/>
    <property type="match status" value="1"/>
</dbReference>
<protein>
    <recommendedName>
        <fullName evidence="4">Cilia- and flagella-associated protein 36</fullName>
    </recommendedName>
    <alternativeName>
        <fullName evidence="9">Coiled-coil domain-containing protein 104</fullName>
    </alternativeName>
</protein>
<evidence type="ECO:0000256" key="1">
    <source>
        <dbReference type="ARBA" id="ARBA00004138"/>
    </source>
</evidence>
<evidence type="ECO:0000313" key="13">
    <source>
        <dbReference type="Proteomes" id="UP000824540"/>
    </source>
</evidence>
<dbReference type="AlphaFoldDB" id="A0A8T2NDP2"/>
<dbReference type="EMBL" id="JAFBMS010000108">
    <property type="protein sequence ID" value="KAG9335848.1"/>
    <property type="molecule type" value="Genomic_DNA"/>
</dbReference>
<dbReference type="InterPro" id="IPR038888">
    <property type="entry name" value="CFAP36"/>
</dbReference>
<evidence type="ECO:0000259" key="11">
    <source>
        <dbReference type="Pfam" id="PF11527"/>
    </source>
</evidence>
<dbReference type="OrthoDB" id="272687at2759"/>
<evidence type="ECO:0000256" key="10">
    <source>
        <dbReference type="SAM" id="MobiDB-lite"/>
    </source>
</evidence>
<dbReference type="GO" id="GO:0005930">
    <property type="term" value="C:axoneme"/>
    <property type="evidence" value="ECO:0007669"/>
    <property type="project" value="TreeGrafter"/>
</dbReference>
<dbReference type="GO" id="GO:0097546">
    <property type="term" value="C:ciliary base"/>
    <property type="evidence" value="ECO:0007669"/>
    <property type="project" value="TreeGrafter"/>
</dbReference>
<evidence type="ECO:0000313" key="12">
    <source>
        <dbReference type="EMBL" id="KAG9335848.1"/>
    </source>
</evidence>
<feature type="non-terminal residue" evidence="12">
    <location>
        <position position="1"/>
    </location>
</feature>
<dbReference type="InterPro" id="IPR023379">
    <property type="entry name" value="BART_dom"/>
</dbReference>
<feature type="region of interest" description="Disordered" evidence="10">
    <location>
        <begin position="175"/>
        <end position="203"/>
    </location>
</feature>
<evidence type="ECO:0000256" key="8">
    <source>
        <dbReference type="ARBA" id="ARBA00023273"/>
    </source>
</evidence>
<reference evidence="12" key="1">
    <citation type="thesis" date="2021" institute="BYU ScholarsArchive" country="Provo, UT, USA">
        <title>Applications of and Algorithms for Genome Assembly and Genomic Analyses with an Emphasis on Marine Teleosts.</title>
        <authorList>
            <person name="Pickett B.D."/>
        </authorList>
    </citation>
    <scope>NUCLEOTIDE SEQUENCE</scope>
    <source>
        <strain evidence="12">HI-2016</strain>
    </source>
</reference>
<dbReference type="Proteomes" id="UP000824540">
    <property type="component" value="Unassembled WGS sequence"/>
</dbReference>
<comment type="subcellular location">
    <subcellularLocation>
        <location evidence="1">Cell projection</location>
        <location evidence="1">Cilium</location>
    </subcellularLocation>
    <subcellularLocation>
        <location evidence="2">Cytoplasm</location>
    </subcellularLocation>
</comment>
<dbReference type="PANTHER" id="PTHR21532">
    <property type="entry name" value="PHOSPHODIESTERASE HL"/>
    <property type="match status" value="1"/>
</dbReference>
<evidence type="ECO:0000256" key="5">
    <source>
        <dbReference type="ARBA" id="ARBA00022490"/>
    </source>
</evidence>
<keyword evidence="6" id="KW-0175">Coiled coil</keyword>
<sequence>MADDSEWIVESIAGYLGSPEWVIPVTDFMEHKCTVFDDEDENKLSYTEIHQQYKQLVEKLLESYMKEVGISEHQFLEACSSPFAKSKAAQAVFQPVVATDDFQLFKSLMVQKNMELQLQALRVMEERNGMLPDCLTDGVDSMGELEQQELCILKEVLRRSKEEYEQEMAIRMLSDDETGSCSTSSSDRMVVDHMDTPPARDTSPAEVIHTSQMSVGGVQHMGGLSRTLLPGPPMPRRGSGSKVLGVLRVPVKGVEPKMSGSQAAESWLEEAWREAGISKSFKQRDKLQALRKEQQPKPTKELSAAPVLAPASL</sequence>
<evidence type="ECO:0000256" key="2">
    <source>
        <dbReference type="ARBA" id="ARBA00004496"/>
    </source>
</evidence>
<dbReference type="Gene3D" id="1.20.1520.10">
    <property type="entry name" value="ADP-ribosylation factor-like 2-binding protein, domain"/>
    <property type="match status" value="1"/>
</dbReference>
<evidence type="ECO:0000256" key="7">
    <source>
        <dbReference type="ARBA" id="ARBA00023069"/>
    </source>
</evidence>
<keyword evidence="7" id="KW-0969">Cilium</keyword>
<proteinExistence type="inferred from homology"/>
<evidence type="ECO:0000256" key="9">
    <source>
        <dbReference type="ARBA" id="ARBA00031593"/>
    </source>
</evidence>
<dbReference type="PANTHER" id="PTHR21532:SF0">
    <property type="entry name" value="CILIA- AND FLAGELLA-ASSOCIATED PROTEIN 36"/>
    <property type="match status" value="1"/>
</dbReference>
<keyword evidence="13" id="KW-1185">Reference proteome</keyword>
<gene>
    <name evidence="12" type="ORF">JZ751_003603</name>
</gene>
<organism evidence="12 13">
    <name type="scientific">Albula glossodonta</name>
    <name type="common">roundjaw bonefish</name>
    <dbReference type="NCBI Taxonomy" id="121402"/>
    <lineage>
        <taxon>Eukaryota</taxon>
        <taxon>Metazoa</taxon>
        <taxon>Chordata</taxon>
        <taxon>Craniata</taxon>
        <taxon>Vertebrata</taxon>
        <taxon>Euteleostomi</taxon>
        <taxon>Actinopterygii</taxon>
        <taxon>Neopterygii</taxon>
        <taxon>Teleostei</taxon>
        <taxon>Albuliformes</taxon>
        <taxon>Albulidae</taxon>
        <taxon>Albula</taxon>
    </lineage>
</organism>
<comment type="similarity">
    <text evidence="3">Belongs to the CFAP36 family.</text>
</comment>
<feature type="domain" description="BART" evidence="11">
    <location>
        <begin position="5"/>
        <end position="117"/>
    </location>
</feature>